<evidence type="ECO:0000259" key="1">
    <source>
        <dbReference type="Pfam" id="PF24714"/>
    </source>
</evidence>
<dbReference type="InterPro" id="IPR057600">
    <property type="entry name" value="TORTIFOLIA1/SINE1-2_N"/>
</dbReference>
<proteinExistence type="predicted"/>
<gene>
    <name evidence="2" type="ORF">HS088_TW06G00825</name>
</gene>
<evidence type="ECO:0000313" key="3">
    <source>
        <dbReference type="Proteomes" id="UP000593562"/>
    </source>
</evidence>
<sequence>MSVQITSPTFSIISKPLIESLVVEQDVNLQLGAAMCLATVIEAAPELDTEQLRKLSPRLRKLKRSQGFKAKAAVLGVIRSVIGVGGTKSRATLDALVPCVVEFLSSEDWAARKAAAEALEKLAVEERGLAKQYKADCMNALESRRFDKVKVVRQTMNRTLELWKEIPGIEEQQNGVLPSKFISSSSSVESR</sequence>
<reference evidence="2 3" key="1">
    <citation type="journal article" date="2020" name="Nat. Commun.">
        <title>Genome of Tripterygium wilfordii and identification of cytochrome P450 involved in triptolide biosynthesis.</title>
        <authorList>
            <person name="Tu L."/>
            <person name="Su P."/>
            <person name="Zhang Z."/>
            <person name="Gao L."/>
            <person name="Wang J."/>
            <person name="Hu T."/>
            <person name="Zhou J."/>
            <person name="Zhang Y."/>
            <person name="Zhao Y."/>
            <person name="Liu Y."/>
            <person name="Song Y."/>
            <person name="Tong Y."/>
            <person name="Lu Y."/>
            <person name="Yang J."/>
            <person name="Xu C."/>
            <person name="Jia M."/>
            <person name="Peters R.J."/>
            <person name="Huang L."/>
            <person name="Gao W."/>
        </authorList>
    </citation>
    <scope>NUCLEOTIDE SEQUENCE [LARGE SCALE GENOMIC DNA]</scope>
    <source>
        <strain evidence="3">cv. XIE 37</strain>
        <tissue evidence="2">Leaf</tissue>
    </source>
</reference>
<keyword evidence="3" id="KW-1185">Reference proteome</keyword>
<protein>
    <submittedName>
        <fullName evidence="2">Microtubule-associated protein TORTIFOLIA1-like isoform X1</fullName>
    </submittedName>
</protein>
<name>A0A7J7DK84_TRIWF</name>
<dbReference type="PANTHER" id="PTHR31355">
    <property type="entry name" value="MICROTUBULE-ASSOCIATED PROTEIN TORTIFOLIA1"/>
    <property type="match status" value="1"/>
</dbReference>
<feature type="domain" description="TORTIFOLIA1/SINE1-2 N-terminal" evidence="1">
    <location>
        <begin position="6"/>
        <end position="165"/>
    </location>
</feature>
<dbReference type="InParanoid" id="A0A7J7DK84"/>
<accession>A0A7J7DK84</accession>
<dbReference type="EMBL" id="JAAARO010000006">
    <property type="protein sequence ID" value="KAF5746654.1"/>
    <property type="molecule type" value="Genomic_DNA"/>
</dbReference>
<dbReference type="GO" id="GO:0008017">
    <property type="term" value="F:microtubule binding"/>
    <property type="evidence" value="ECO:0007669"/>
    <property type="project" value="InterPro"/>
</dbReference>
<dbReference type="GO" id="GO:0005874">
    <property type="term" value="C:microtubule"/>
    <property type="evidence" value="ECO:0007669"/>
    <property type="project" value="InterPro"/>
</dbReference>
<dbReference type="InterPro" id="IPR016024">
    <property type="entry name" value="ARM-type_fold"/>
</dbReference>
<organism evidence="2 3">
    <name type="scientific">Tripterygium wilfordii</name>
    <name type="common">Thunder God vine</name>
    <dbReference type="NCBI Taxonomy" id="458696"/>
    <lineage>
        <taxon>Eukaryota</taxon>
        <taxon>Viridiplantae</taxon>
        <taxon>Streptophyta</taxon>
        <taxon>Embryophyta</taxon>
        <taxon>Tracheophyta</taxon>
        <taxon>Spermatophyta</taxon>
        <taxon>Magnoliopsida</taxon>
        <taxon>eudicotyledons</taxon>
        <taxon>Gunneridae</taxon>
        <taxon>Pentapetalae</taxon>
        <taxon>rosids</taxon>
        <taxon>fabids</taxon>
        <taxon>Celastrales</taxon>
        <taxon>Celastraceae</taxon>
        <taxon>Tripterygium</taxon>
    </lineage>
</organism>
<dbReference type="InterPro" id="IPR033337">
    <property type="entry name" value="TORTIFOLIA1/SINE1-2"/>
</dbReference>
<dbReference type="Gene3D" id="1.25.10.10">
    <property type="entry name" value="Leucine-rich Repeat Variant"/>
    <property type="match status" value="1"/>
</dbReference>
<evidence type="ECO:0000313" key="2">
    <source>
        <dbReference type="EMBL" id="KAF5746654.1"/>
    </source>
</evidence>
<comment type="caution">
    <text evidence="2">The sequence shown here is derived from an EMBL/GenBank/DDBJ whole genome shotgun (WGS) entry which is preliminary data.</text>
</comment>
<dbReference type="InterPro" id="IPR011989">
    <property type="entry name" value="ARM-like"/>
</dbReference>
<dbReference type="PANTHER" id="PTHR31355:SF32">
    <property type="entry name" value="TORTIFOLIA1-LIKE PROTEIN 4"/>
    <property type="match status" value="1"/>
</dbReference>
<dbReference type="Proteomes" id="UP000593562">
    <property type="component" value="Unassembled WGS sequence"/>
</dbReference>
<dbReference type="Pfam" id="PF24714">
    <property type="entry name" value="TOR1L1_N"/>
    <property type="match status" value="1"/>
</dbReference>
<dbReference type="AlphaFoldDB" id="A0A7J7DK84"/>
<dbReference type="SUPFAM" id="SSF48371">
    <property type="entry name" value="ARM repeat"/>
    <property type="match status" value="1"/>
</dbReference>